<dbReference type="EMBL" id="CAJIMS010000001">
    <property type="protein sequence ID" value="CAD7811785.1"/>
    <property type="molecule type" value="Genomic_DNA"/>
</dbReference>
<dbReference type="PROSITE" id="PS00622">
    <property type="entry name" value="HTH_LUXR_1"/>
    <property type="match status" value="1"/>
</dbReference>
<keyword evidence="3" id="KW-0238">DNA-binding</keyword>
<dbReference type="AlphaFoldDB" id="A0A9N8MJ30"/>
<dbReference type="InterPro" id="IPR039420">
    <property type="entry name" value="WalR-like"/>
</dbReference>
<evidence type="ECO:0000256" key="1">
    <source>
        <dbReference type="ARBA" id="ARBA00022553"/>
    </source>
</evidence>
<keyword evidence="9" id="KW-1185">Reference proteome</keyword>
<dbReference type="PROSITE" id="PS50110">
    <property type="entry name" value="RESPONSE_REGULATORY"/>
    <property type="match status" value="1"/>
</dbReference>
<dbReference type="InterPro" id="IPR001789">
    <property type="entry name" value="Sig_transdc_resp-reg_receiver"/>
</dbReference>
<dbReference type="SUPFAM" id="SSF52172">
    <property type="entry name" value="CheY-like"/>
    <property type="match status" value="1"/>
</dbReference>
<dbReference type="Gene3D" id="1.10.10.10">
    <property type="entry name" value="Winged helix-like DNA-binding domain superfamily/Winged helix DNA-binding domain"/>
    <property type="match status" value="1"/>
</dbReference>
<keyword evidence="1 5" id="KW-0597">Phosphoprotein</keyword>
<dbReference type="Gene3D" id="3.40.50.2300">
    <property type="match status" value="1"/>
</dbReference>
<comment type="caution">
    <text evidence="8">The sequence shown here is derived from an EMBL/GenBank/DDBJ whole genome shotgun (WGS) entry which is preliminary data.</text>
</comment>
<protein>
    <submittedName>
        <fullName evidence="8">Response regulator UvrY</fullName>
    </submittedName>
</protein>
<evidence type="ECO:0000256" key="4">
    <source>
        <dbReference type="ARBA" id="ARBA00023163"/>
    </source>
</evidence>
<proteinExistence type="predicted"/>
<evidence type="ECO:0000259" key="6">
    <source>
        <dbReference type="PROSITE" id="PS50043"/>
    </source>
</evidence>
<dbReference type="RefSeq" id="WP_162088686.1">
    <property type="nucleotide sequence ID" value="NZ_CAJIMS010000001.1"/>
</dbReference>
<dbReference type="GO" id="GO:0000160">
    <property type="term" value="P:phosphorelay signal transduction system"/>
    <property type="evidence" value="ECO:0007669"/>
    <property type="project" value="InterPro"/>
</dbReference>
<dbReference type="InterPro" id="IPR000792">
    <property type="entry name" value="Tscrpt_reg_LuxR_C"/>
</dbReference>
<dbReference type="GO" id="GO:0003677">
    <property type="term" value="F:DNA binding"/>
    <property type="evidence" value="ECO:0007669"/>
    <property type="project" value="UniProtKB-KW"/>
</dbReference>
<feature type="domain" description="Response regulatory" evidence="7">
    <location>
        <begin position="7"/>
        <end position="124"/>
    </location>
</feature>
<evidence type="ECO:0000313" key="9">
    <source>
        <dbReference type="Proteomes" id="UP000662618"/>
    </source>
</evidence>
<feature type="modified residue" description="4-aspartylphosphate" evidence="5">
    <location>
        <position position="58"/>
    </location>
</feature>
<dbReference type="InterPro" id="IPR016032">
    <property type="entry name" value="Sig_transdc_resp-reg_C-effctor"/>
</dbReference>
<name>A0A9N8MJ30_9FLAO</name>
<evidence type="ECO:0000256" key="5">
    <source>
        <dbReference type="PROSITE-ProRule" id="PRU00169"/>
    </source>
</evidence>
<keyword evidence="4" id="KW-0804">Transcription</keyword>
<evidence type="ECO:0000313" key="8">
    <source>
        <dbReference type="EMBL" id="CAD7811785.1"/>
    </source>
</evidence>
<dbReference type="PANTHER" id="PTHR43214:SF41">
    <property type="entry name" value="NITRATE_NITRITE RESPONSE REGULATOR PROTEIN NARP"/>
    <property type="match status" value="1"/>
</dbReference>
<evidence type="ECO:0000256" key="2">
    <source>
        <dbReference type="ARBA" id="ARBA00023015"/>
    </source>
</evidence>
<dbReference type="SMART" id="SM00448">
    <property type="entry name" value="REC"/>
    <property type="match status" value="1"/>
</dbReference>
<feature type="domain" description="HTH luxR-type" evidence="6">
    <location>
        <begin position="147"/>
        <end position="212"/>
    </location>
</feature>
<accession>A0A9N8MJ30</accession>
<dbReference type="PANTHER" id="PTHR43214">
    <property type="entry name" value="TWO-COMPONENT RESPONSE REGULATOR"/>
    <property type="match status" value="1"/>
</dbReference>
<dbReference type="CDD" id="cd06170">
    <property type="entry name" value="LuxR_C_like"/>
    <property type="match status" value="1"/>
</dbReference>
<dbReference type="Pfam" id="PF00072">
    <property type="entry name" value="Response_reg"/>
    <property type="match status" value="1"/>
</dbReference>
<dbReference type="InterPro" id="IPR036388">
    <property type="entry name" value="WH-like_DNA-bd_sf"/>
</dbReference>
<keyword evidence="2" id="KW-0805">Transcription regulation</keyword>
<dbReference type="Proteomes" id="UP000662618">
    <property type="component" value="Unassembled WGS sequence"/>
</dbReference>
<dbReference type="InterPro" id="IPR058245">
    <property type="entry name" value="NreC/VraR/RcsB-like_REC"/>
</dbReference>
<gene>
    <name evidence="8" type="primary">uvrY_4</name>
    <name evidence="8" type="ORF">CHRY9390_02415</name>
</gene>
<dbReference type="PROSITE" id="PS50043">
    <property type="entry name" value="HTH_LUXR_2"/>
    <property type="match status" value="1"/>
</dbReference>
<dbReference type="SMART" id="SM00421">
    <property type="entry name" value="HTH_LUXR"/>
    <property type="match status" value="1"/>
</dbReference>
<dbReference type="PRINTS" id="PR00038">
    <property type="entry name" value="HTHLUXR"/>
</dbReference>
<reference evidence="8" key="1">
    <citation type="submission" date="2020-12" db="EMBL/GenBank/DDBJ databases">
        <authorList>
            <person name="Rodrigo-Torres L."/>
            <person name="Arahal R. D."/>
            <person name="Lucena T."/>
        </authorList>
    </citation>
    <scope>NUCLEOTIDE SEQUENCE</scope>
    <source>
        <strain evidence="8">CECT 9390</strain>
    </source>
</reference>
<dbReference type="GO" id="GO:0006355">
    <property type="term" value="P:regulation of DNA-templated transcription"/>
    <property type="evidence" value="ECO:0007669"/>
    <property type="project" value="InterPro"/>
</dbReference>
<evidence type="ECO:0000259" key="7">
    <source>
        <dbReference type="PROSITE" id="PS50110"/>
    </source>
</evidence>
<evidence type="ECO:0000256" key="3">
    <source>
        <dbReference type="ARBA" id="ARBA00023125"/>
    </source>
</evidence>
<dbReference type="SUPFAM" id="SSF46894">
    <property type="entry name" value="C-terminal effector domain of the bipartite response regulators"/>
    <property type="match status" value="1"/>
</dbReference>
<sequence>MNVNDKKILLVDDHSVVRKGIYLLIKKHFTNVTVSDVSSLKEAISVVHSEPIEFIVLDIDFPEGNSLSFIEYILSTEKYNIKILIFTGLDESIYAFKYLKAGASGFLRKFCEEDEIVNALTKFFETGKYLSEDLKERLLDNMLRNHGESPTNILSLRELEVARLLAEGLSTNAISSKLNLQKSTVSTYKTRIFEKLGVENVPALINFLKTNQ</sequence>
<organism evidence="8 9">
    <name type="scientific">Chryseobacterium aquaeductus</name>
    <dbReference type="NCBI Taxonomy" id="2675056"/>
    <lineage>
        <taxon>Bacteria</taxon>
        <taxon>Pseudomonadati</taxon>
        <taxon>Bacteroidota</taxon>
        <taxon>Flavobacteriia</taxon>
        <taxon>Flavobacteriales</taxon>
        <taxon>Weeksellaceae</taxon>
        <taxon>Chryseobacterium group</taxon>
        <taxon>Chryseobacterium</taxon>
    </lineage>
</organism>
<dbReference type="InterPro" id="IPR011006">
    <property type="entry name" value="CheY-like_superfamily"/>
</dbReference>
<dbReference type="CDD" id="cd17535">
    <property type="entry name" value="REC_NarL-like"/>
    <property type="match status" value="1"/>
</dbReference>
<dbReference type="Pfam" id="PF00196">
    <property type="entry name" value="GerE"/>
    <property type="match status" value="1"/>
</dbReference>